<reference evidence="2" key="1">
    <citation type="journal article" date="2016" name="ISME J.">
        <title>Deciphering the bat virome catalog to better understand the ecological diversity of bat viruses and the bat origin of emerging infectious diseases.</title>
        <authorList>
            <person name="Wu Z."/>
            <person name="Yang L."/>
            <person name="Ren X."/>
            <person name="He G."/>
            <person name="Zhang J."/>
            <person name="Yang J."/>
            <person name="Qian Z."/>
            <person name="Dong J."/>
            <person name="Sun L."/>
            <person name="Zhu Y."/>
            <person name="Du J."/>
            <person name="Yang F."/>
            <person name="Zhang S."/>
            <person name="Jin Q."/>
        </authorList>
    </citation>
    <scope>NUCLEOTIDE SEQUENCE</scope>
    <source>
        <strain evidence="2">BtMr-PV/GD2012</strain>
    </source>
</reference>
<keyword evidence="1" id="KW-1133">Transmembrane helix</keyword>
<evidence type="ECO:0000313" key="2">
    <source>
        <dbReference type="EMBL" id="AIF74207.1"/>
    </source>
</evidence>
<name>A0A0D3MC99_9VIRU</name>
<dbReference type="EMBL" id="KJ641665">
    <property type="protein sequence ID" value="AIF74207.1"/>
    <property type="molecule type" value="Genomic_DNA"/>
</dbReference>
<keyword evidence="1" id="KW-0472">Membrane</keyword>
<protein>
    <submittedName>
        <fullName evidence="2">Middle protein</fullName>
    </submittedName>
</protein>
<proteinExistence type="predicted"/>
<feature type="transmembrane region" description="Helical" evidence="1">
    <location>
        <begin position="96"/>
        <end position="122"/>
    </location>
</feature>
<feature type="transmembrane region" description="Helical" evidence="1">
    <location>
        <begin position="49"/>
        <end position="75"/>
    </location>
</feature>
<accession>A0A0D3MC99</accession>
<sequence>MPPTNRHRQGKLIFSFAMLKKALCFTNCLLQFLLIILPSIMGHFGYSGLIPVLIGFILMLLLFLFLLYMFLNALLDFHPPSNYLGYRNQNQFRRTLCGAFFPVLLSFSITLLIWALFIWMFYFQYDHLHHLNCTLTNSTKLTCTISHF</sequence>
<feature type="transmembrane region" description="Helical" evidence="1">
    <location>
        <begin position="12"/>
        <end position="37"/>
    </location>
</feature>
<organism evidence="2">
    <name type="scientific">Bat parvovirus</name>
    <dbReference type="NCBI Taxonomy" id="1514704"/>
    <lineage>
        <taxon>Viruses</taxon>
        <taxon>Monodnaviria</taxon>
        <taxon>Shotokuvirae</taxon>
        <taxon>Cossaviricota</taxon>
        <taxon>Quintoviricetes</taxon>
        <taxon>Piccovirales</taxon>
        <taxon>Parvoviridae</taxon>
        <taxon>Parvovirinae</taxon>
    </lineage>
</organism>
<evidence type="ECO:0000256" key="1">
    <source>
        <dbReference type="SAM" id="Phobius"/>
    </source>
</evidence>
<keyword evidence="1" id="KW-0812">Transmembrane</keyword>